<dbReference type="Proteomes" id="UP000306145">
    <property type="component" value="Unassembled WGS sequence"/>
</dbReference>
<reference evidence="1 2" key="1">
    <citation type="submission" date="2019-06" db="EMBL/GenBank/DDBJ databases">
        <title>Micromonospora ordensis sp. nov., isolated from deep marine sediment.</title>
        <authorList>
            <person name="Veyisoglu A."/>
            <person name="Carro L."/>
            <person name="Klenk H.-P."/>
            <person name="Sahin N."/>
        </authorList>
    </citation>
    <scope>NUCLEOTIDE SEQUENCE [LARGE SCALE GENOMIC DNA]</scope>
    <source>
        <strain evidence="1 2">S2509</strain>
    </source>
</reference>
<evidence type="ECO:0000313" key="1">
    <source>
        <dbReference type="EMBL" id="TNH24851.1"/>
    </source>
</evidence>
<gene>
    <name evidence="1" type="ORF">FHG89_24290</name>
</gene>
<name>A0A5C4QHL6_9ACTN</name>
<accession>A0A5C4QHL6</accession>
<dbReference type="OrthoDB" id="4410145at2"/>
<dbReference type="EMBL" id="VDFY01000209">
    <property type="protein sequence ID" value="TNH24851.1"/>
    <property type="molecule type" value="Genomic_DNA"/>
</dbReference>
<protein>
    <submittedName>
        <fullName evidence="1">Uncharacterized protein</fullName>
    </submittedName>
</protein>
<organism evidence="1 2">
    <name type="scientific">Micromonospora orduensis</name>
    <dbReference type="NCBI Taxonomy" id="1420891"/>
    <lineage>
        <taxon>Bacteria</taxon>
        <taxon>Bacillati</taxon>
        <taxon>Actinomycetota</taxon>
        <taxon>Actinomycetes</taxon>
        <taxon>Micromonosporales</taxon>
        <taxon>Micromonosporaceae</taxon>
        <taxon>Micromonospora</taxon>
    </lineage>
</organism>
<proteinExistence type="predicted"/>
<keyword evidence="2" id="KW-1185">Reference proteome</keyword>
<comment type="caution">
    <text evidence="1">The sequence shown here is derived from an EMBL/GenBank/DDBJ whole genome shotgun (WGS) entry which is preliminary data.</text>
</comment>
<evidence type="ECO:0000313" key="2">
    <source>
        <dbReference type="Proteomes" id="UP000306145"/>
    </source>
</evidence>
<dbReference type="RefSeq" id="WP_139586729.1">
    <property type="nucleotide sequence ID" value="NZ_VDFY01000209.1"/>
</dbReference>
<dbReference type="AlphaFoldDB" id="A0A5C4QHL6"/>
<sequence length="227" mass="24264">MSDVSMLDPLPAHDLKLNPHAPHPDFAWFIGIPSDWALLDTHPESWQRSAARMVDDRFFGQRLRAAERRAVLQFVEQLVADCQRAGAALSLVQLGRMSSGAVGSAGLHLGWFNSAPQPAGLALVRQTLPRTGTAEEVETPVGPGVLHRDVASTVPPGSLTRVRSAVLQLFLPLPGTTWTAVLSAATPHTEMEQVLAEVIVAVAQSIKPADQDDVAAANDAARGHDND</sequence>